<organism evidence="1 2">
    <name type="scientific">Diversispora eburnea</name>
    <dbReference type="NCBI Taxonomy" id="1213867"/>
    <lineage>
        <taxon>Eukaryota</taxon>
        <taxon>Fungi</taxon>
        <taxon>Fungi incertae sedis</taxon>
        <taxon>Mucoromycota</taxon>
        <taxon>Glomeromycotina</taxon>
        <taxon>Glomeromycetes</taxon>
        <taxon>Diversisporales</taxon>
        <taxon>Diversisporaceae</taxon>
        <taxon>Diversispora</taxon>
    </lineage>
</organism>
<name>A0A9N9FTT2_9GLOM</name>
<dbReference type="Proteomes" id="UP000789706">
    <property type="component" value="Unassembled WGS sequence"/>
</dbReference>
<reference evidence="1" key="1">
    <citation type="submission" date="2021-06" db="EMBL/GenBank/DDBJ databases">
        <authorList>
            <person name="Kallberg Y."/>
            <person name="Tangrot J."/>
            <person name="Rosling A."/>
        </authorList>
    </citation>
    <scope>NUCLEOTIDE SEQUENCE</scope>
    <source>
        <strain evidence="1">AZ414A</strain>
    </source>
</reference>
<sequence length="148" mass="16880">TEDTNSEIESIASTIVTKKKNELPTFESSEIIPVNEQESPKKIKITRHYPSKEEKDILETLFAYDVRPSDTVIDSTLSNLLTYWDGWTKKMIRDAWESSIPFLTAVKQTTMHDSISQHEHLTDIQLYGKINGLAHKVTMKAIKNSDAI</sequence>
<evidence type="ECO:0000313" key="2">
    <source>
        <dbReference type="Proteomes" id="UP000789706"/>
    </source>
</evidence>
<protein>
    <submittedName>
        <fullName evidence="1">8187_t:CDS:1</fullName>
    </submittedName>
</protein>
<comment type="caution">
    <text evidence="1">The sequence shown here is derived from an EMBL/GenBank/DDBJ whole genome shotgun (WGS) entry which is preliminary data.</text>
</comment>
<dbReference type="EMBL" id="CAJVPK010000869">
    <property type="protein sequence ID" value="CAG8555779.1"/>
    <property type="molecule type" value="Genomic_DNA"/>
</dbReference>
<evidence type="ECO:0000313" key="1">
    <source>
        <dbReference type="EMBL" id="CAG8555779.1"/>
    </source>
</evidence>
<dbReference type="OrthoDB" id="2442795at2759"/>
<keyword evidence="2" id="KW-1185">Reference proteome</keyword>
<proteinExistence type="predicted"/>
<dbReference type="AlphaFoldDB" id="A0A9N9FTT2"/>
<feature type="non-terminal residue" evidence="1">
    <location>
        <position position="1"/>
    </location>
</feature>
<accession>A0A9N9FTT2</accession>
<gene>
    <name evidence="1" type="ORF">DEBURN_LOCUS7331</name>
</gene>